<organism evidence="1 2">
    <name type="scientific">Datura stramonium</name>
    <name type="common">Jimsonweed</name>
    <name type="synonym">Common thornapple</name>
    <dbReference type="NCBI Taxonomy" id="4076"/>
    <lineage>
        <taxon>Eukaryota</taxon>
        <taxon>Viridiplantae</taxon>
        <taxon>Streptophyta</taxon>
        <taxon>Embryophyta</taxon>
        <taxon>Tracheophyta</taxon>
        <taxon>Spermatophyta</taxon>
        <taxon>Magnoliopsida</taxon>
        <taxon>eudicotyledons</taxon>
        <taxon>Gunneridae</taxon>
        <taxon>Pentapetalae</taxon>
        <taxon>asterids</taxon>
        <taxon>lamiids</taxon>
        <taxon>Solanales</taxon>
        <taxon>Solanaceae</taxon>
        <taxon>Solanoideae</taxon>
        <taxon>Datureae</taxon>
        <taxon>Datura</taxon>
    </lineage>
</organism>
<dbReference type="EMBL" id="JACEIK010002117">
    <property type="protein sequence ID" value="MCD9559249.1"/>
    <property type="molecule type" value="Genomic_DNA"/>
</dbReference>
<accession>A0ABS8UMC7</accession>
<proteinExistence type="predicted"/>
<evidence type="ECO:0000313" key="2">
    <source>
        <dbReference type="Proteomes" id="UP000823775"/>
    </source>
</evidence>
<evidence type="ECO:0000313" key="1">
    <source>
        <dbReference type="EMBL" id="MCD9559249.1"/>
    </source>
</evidence>
<keyword evidence="2" id="KW-1185">Reference proteome</keyword>
<reference evidence="1 2" key="1">
    <citation type="journal article" date="2021" name="BMC Genomics">
        <title>Datura genome reveals duplications of psychoactive alkaloid biosynthetic genes and high mutation rate following tissue culture.</title>
        <authorList>
            <person name="Rajewski A."/>
            <person name="Carter-House D."/>
            <person name="Stajich J."/>
            <person name="Litt A."/>
        </authorList>
    </citation>
    <scope>NUCLEOTIDE SEQUENCE [LARGE SCALE GENOMIC DNA]</scope>
    <source>
        <strain evidence="1">AR-01</strain>
    </source>
</reference>
<dbReference type="Proteomes" id="UP000823775">
    <property type="component" value="Unassembled WGS sequence"/>
</dbReference>
<protein>
    <submittedName>
        <fullName evidence="1">Uncharacterized protein</fullName>
    </submittedName>
</protein>
<sequence length="211" mass="23258">MYELGQPGKLTLLLWILQLAQWMFPVPLRFVSTPILTNIATWASLYSRVIKHGKGNYVDNFTALQFISLVIISPMLNGNPDTRLATSTTQSSAKVLSPRVWTSRSRTTANQNIAANVSTPILTSIATWASLYSRVIKHGKGNEVDNFTDPQFIFLVTIAPMFNGNPDTRLATSTTLSSANVLSPPVLNSRSRTTSNQNYTANFSVDFTILS</sequence>
<gene>
    <name evidence="1" type="ORF">HAX54_017110</name>
</gene>
<name>A0ABS8UMC7_DATST</name>
<comment type="caution">
    <text evidence="1">The sequence shown here is derived from an EMBL/GenBank/DDBJ whole genome shotgun (WGS) entry which is preliminary data.</text>
</comment>